<sequence length="121" mass="12718" precursor="true">MKPFETTGASRYLKVLLFTGTALAGCSSLSSAAPLIIGDTYGGGKVAYILQQGDVGYLDTPEQTMIAAKVDITGHLFWSDNKTACDKLTCPGYISSLPKGLLRNKECVASKGSPAPSAELR</sequence>
<dbReference type="eggNOG" id="COG1262">
    <property type="taxonomic scope" value="Bacteria"/>
</dbReference>
<dbReference type="AlphaFoldDB" id="B4SH97"/>
<evidence type="ECO:0000313" key="3">
    <source>
        <dbReference type="Proteomes" id="UP000002724"/>
    </source>
</evidence>
<evidence type="ECO:0008006" key="4">
    <source>
        <dbReference type="Google" id="ProtNLM"/>
    </source>
</evidence>
<accession>B4SH97</accession>
<dbReference type="EMBL" id="CP001110">
    <property type="protein sequence ID" value="ACF43564.1"/>
    <property type="molecule type" value="Genomic_DNA"/>
</dbReference>
<dbReference type="PROSITE" id="PS51257">
    <property type="entry name" value="PROKAR_LIPOPROTEIN"/>
    <property type="match status" value="1"/>
</dbReference>
<evidence type="ECO:0000313" key="2">
    <source>
        <dbReference type="EMBL" id="ACF43564.1"/>
    </source>
</evidence>
<keyword evidence="1" id="KW-0732">Signal</keyword>
<protein>
    <recommendedName>
        <fullName evidence="4">Lipoprotein</fullName>
    </recommendedName>
</protein>
<evidence type="ECO:0000256" key="1">
    <source>
        <dbReference type="SAM" id="SignalP"/>
    </source>
</evidence>
<keyword evidence="3" id="KW-1185">Reference proteome</keyword>
<feature type="chain" id="PRO_5002825999" description="Lipoprotein" evidence="1">
    <location>
        <begin position="25"/>
        <end position="121"/>
    </location>
</feature>
<name>B4SH97_PELPB</name>
<feature type="signal peptide" evidence="1">
    <location>
        <begin position="1"/>
        <end position="24"/>
    </location>
</feature>
<dbReference type="HOGENOM" id="CLU_164008_0_0_10"/>
<proteinExistence type="predicted"/>
<dbReference type="KEGG" id="pph:Ppha_1299"/>
<dbReference type="Proteomes" id="UP000002724">
    <property type="component" value="Chromosome"/>
</dbReference>
<reference evidence="2 3" key="1">
    <citation type="submission" date="2008-06" db="EMBL/GenBank/DDBJ databases">
        <title>Complete sequence of Pelodictyon phaeoclathratiforme BU-1.</title>
        <authorList>
            <consortium name="US DOE Joint Genome Institute"/>
            <person name="Lucas S."/>
            <person name="Copeland A."/>
            <person name="Lapidus A."/>
            <person name="Glavina del Rio T."/>
            <person name="Dalin E."/>
            <person name="Tice H."/>
            <person name="Bruce D."/>
            <person name="Goodwin L."/>
            <person name="Pitluck S."/>
            <person name="Schmutz J."/>
            <person name="Larimer F."/>
            <person name="Land M."/>
            <person name="Hauser L."/>
            <person name="Kyrpides N."/>
            <person name="Mikhailova N."/>
            <person name="Liu Z."/>
            <person name="Li T."/>
            <person name="Zhao F."/>
            <person name="Overmann J."/>
            <person name="Bryant D.A."/>
            <person name="Richardson P."/>
        </authorList>
    </citation>
    <scope>NUCLEOTIDE SEQUENCE [LARGE SCALE GENOMIC DNA]</scope>
    <source>
        <strain evidence="3">DSM 5477 / BU-1</strain>
    </source>
</reference>
<organism evidence="2 3">
    <name type="scientific">Pelodictyon phaeoclathratiforme (strain DSM 5477 / BU-1)</name>
    <dbReference type="NCBI Taxonomy" id="324925"/>
    <lineage>
        <taxon>Bacteria</taxon>
        <taxon>Pseudomonadati</taxon>
        <taxon>Chlorobiota</taxon>
        <taxon>Chlorobiia</taxon>
        <taxon>Chlorobiales</taxon>
        <taxon>Chlorobiaceae</taxon>
        <taxon>Chlorobium/Pelodictyon group</taxon>
        <taxon>Pelodictyon</taxon>
    </lineage>
</organism>
<dbReference type="RefSeq" id="WP_012508055.1">
    <property type="nucleotide sequence ID" value="NC_011060.1"/>
</dbReference>
<gene>
    <name evidence="2" type="ordered locus">Ppha_1299</name>
</gene>